<proteinExistence type="inferred from homology"/>
<evidence type="ECO:0000256" key="5">
    <source>
        <dbReference type="ARBA" id="ARBA00022989"/>
    </source>
</evidence>
<evidence type="ECO:0000256" key="1">
    <source>
        <dbReference type="ARBA" id="ARBA00004651"/>
    </source>
</evidence>
<gene>
    <name evidence="9" type="ORF">H9872_08290</name>
</gene>
<protein>
    <submittedName>
        <fullName evidence="9">ABC transporter permease</fullName>
    </submittedName>
</protein>
<dbReference type="Proteomes" id="UP000824229">
    <property type="component" value="Unassembled WGS sequence"/>
</dbReference>
<feature type="transmembrane region" description="Helical" evidence="7">
    <location>
        <begin position="272"/>
        <end position="298"/>
    </location>
</feature>
<dbReference type="EMBL" id="JAHLFQ010000194">
    <property type="protein sequence ID" value="MBU3804742.1"/>
    <property type="molecule type" value="Genomic_DNA"/>
</dbReference>
<feature type="transmembrane region" description="Helical" evidence="7">
    <location>
        <begin position="172"/>
        <end position="191"/>
    </location>
</feature>
<comment type="caution">
    <text evidence="9">The sequence shown here is derived from an EMBL/GenBank/DDBJ whole genome shotgun (WGS) entry which is preliminary data.</text>
</comment>
<feature type="transmembrane region" description="Helical" evidence="7">
    <location>
        <begin position="130"/>
        <end position="152"/>
    </location>
</feature>
<dbReference type="PANTHER" id="PTHR30465">
    <property type="entry name" value="INNER MEMBRANE ABC TRANSPORTER"/>
    <property type="match status" value="1"/>
</dbReference>
<name>A0A9E2KDI8_9FIRM</name>
<sequence>MFKYSLKRIVSMCITLFLIATITFILMRSIPGGPFTSERNLTPEIEKALMEKYNLDAPLHEQYFDYMKGLLKGDLGVSYKKKGVTVNEIIAQTFPASAEIGVLAVVLILVIGIPLGVLSALKQNSAIDYVIMIIATIGVTIPSFVIGTFIMYVFGEKLAWIPAGGIEEWKGYIGPVIALAGFSVAYVTRLTRSTMLEVLRQDYIRTARANGLSKWRVIGKHALKNALIPVVTYVGPMIASILTGSFVVEKIFAIPGMGKYFVESVTNRDYTIIMGITIFYAAIYIVMVFIVDIAYGLVDPRIKLKD</sequence>
<evidence type="ECO:0000256" key="6">
    <source>
        <dbReference type="ARBA" id="ARBA00023136"/>
    </source>
</evidence>
<reference evidence="9" key="1">
    <citation type="journal article" date="2021" name="PeerJ">
        <title>Extensive microbial diversity within the chicken gut microbiome revealed by metagenomics and culture.</title>
        <authorList>
            <person name="Gilroy R."/>
            <person name="Ravi A."/>
            <person name="Getino M."/>
            <person name="Pursley I."/>
            <person name="Horton D.L."/>
            <person name="Alikhan N.F."/>
            <person name="Baker D."/>
            <person name="Gharbi K."/>
            <person name="Hall N."/>
            <person name="Watson M."/>
            <person name="Adriaenssens E.M."/>
            <person name="Foster-Nyarko E."/>
            <person name="Jarju S."/>
            <person name="Secka A."/>
            <person name="Antonio M."/>
            <person name="Oren A."/>
            <person name="Chaudhuri R.R."/>
            <person name="La Ragione R."/>
            <person name="Hildebrand F."/>
            <person name="Pallen M.J."/>
        </authorList>
    </citation>
    <scope>NUCLEOTIDE SEQUENCE</scope>
    <source>
        <strain evidence="9">B5-657</strain>
    </source>
</reference>
<evidence type="ECO:0000259" key="8">
    <source>
        <dbReference type="PROSITE" id="PS50928"/>
    </source>
</evidence>
<dbReference type="GO" id="GO:0055085">
    <property type="term" value="P:transmembrane transport"/>
    <property type="evidence" value="ECO:0007669"/>
    <property type="project" value="InterPro"/>
</dbReference>
<evidence type="ECO:0000256" key="4">
    <source>
        <dbReference type="ARBA" id="ARBA00022692"/>
    </source>
</evidence>
<feature type="transmembrane region" description="Helical" evidence="7">
    <location>
        <begin position="100"/>
        <end position="118"/>
    </location>
</feature>
<dbReference type="Pfam" id="PF00528">
    <property type="entry name" value="BPD_transp_1"/>
    <property type="match status" value="1"/>
</dbReference>
<feature type="transmembrane region" description="Helical" evidence="7">
    <location>
        <begin position="9"/>
        <end position="30"/>
    </location>
</feature>
<dbReference type="AlphaFoldDB" id="A0A9E2KDI8"/>
<keyword evidence="3" id="KW-1003">Cell membrane</keyword>
<evidence type="ECO:0000313" key="10">
    <source>
        <dbReference type="Proteomes" id="UP000824229"/>
    </source>
</evidence>
<evidence type="ECO:0000256" key="3">
    <source>
        <dbReference type="ARBA" id="ARBA00022475"/>
    </source>
</evidence>
<dbReference type="Pfam" id="PF19300">
    <property type="entry name" value="BPD_transp_1_N"/>
    <property type="match status" value="1"/>
</dbReference>
<dbReference type="Gene3D" id="1.10.3720.10">
    <property type="entry name" value="MetI-like"/>
    <property type="match status" value="1"/>
</dbReference>
<evidence type="ECO:0000256" key="2">
    <source>
        <dbReference type="ARBA" id="ARBA00022448"/>
    </source>
</evidence>
<comment type="similarity">
    <text evidence="7">Belongs to the binding-protein-dependent transport system permease family.</text>
</comment>
<keyword evidence="2 7" id="KW-0813">Transport</keyword>
<keyword evidence="4 7" id="KW-0812">Transmembrane</keyword>
<keyword evidence="6 7" id="KW-0472">Membrane</keyword>
<comment type="subcellular location">
    <subcellularLocation>
        <location evidence="1 7">Cell membrane</location>
        <topology evidence="1 7">Multi-pass membrane protein</topology>
    </subcellularLocation>
</comment>
<dbReference type="PROSITE" id="PS50928">
    <property type="entry name" value="ABC_TM1"/>
    <property type="match status" value="1"/>
</dbReference>
<dbReference type="InterPro" id="IPR000515">
    <property type="entry name" value="MetI-like"/>
</dbReference>
<organism evidence="9 10">
    <name type="scientific">Candidatus Cellulosilyticum pullistercoris</name>
    <dbReference type="NCBI Taxonomy" id="2838521"/>
    <lineage>
        <taxon>Bacteria</taxon>
        <taxon>Bacillati</taxon>
        <taxon>Bacillota</taxon>
        <taxon>Clostridia</taxon>
        <taxon>Lachnospirales</taxon>
        <taxon>Cellulosilyticaceae</taxon>
        <taxon>Cellulosilyticum</taxon>
    </lineage>
</organism>
<keyword evidence="5 7" id="KW-1133">Transmembrane helix</keyword>
<dbReference type="InterPro" id="IPR045621">
    <property type="entry name" value="BPD_transp_1_N"/>
</dbReference>
<evidence type="ECO:0000313" key="9">
    <source>
        <dbReference type="EMBL" id="MBU3804742.1"/>
    </source>
</evidence>
<dbReference type="GO" id="GO:0005886">
    <property type="term" value="C:plasma membrane"/>
    <property type="evidence" value="ECO:0007669"/>
    <property type="project" value="UniProtKB-SubCell"/>
</dbReference>
<accession>A0A9E2KDI8</accession>
<evidence type="ECO:0000256" key="7">
    <source>
        <dbReference type="RuleBase" id="RU363032"/>
    </source>
</evidence>
<dbReference type="SUPFAM" id="SSF161098">
    <property type="entry name" value="MetI-like"/>
    <property type="match status" value="1"/>
</dbReference>
<dbReference type="InterPro" id="IPR035906">
    <property type="entry name" value="MetI-like_sf"/>
</dbReference>
<dbReference type="CDD" id="cd06261">
    <property type="entry name" value="TM_PBP2"/>
    <property type="match status" value="1"/>
</dbReference>
<feature type="domain" description="ABC transmembrane type-1" evidence="8">
    <location>
        <begin position="94"/>
        <end position="295"/>
    </location>
</feature>
<feature type="transmembrane region" description="Helical" evidence="7">
    <location>
        <begin position="226"/>
        <end position="252"/>
    </location>
</feature>
<dbReference type="PANTHER" id="PTHR30465:SF74">
    <property type="entry name" value="OLIGOPEPTIDE TRANSPORT SYSTEM PERMEASE PROTEIN OPPB"/>
    <property type="match status" value="1"/>
</dbReference>
<reference evidence="9" key="2">
    <citation type="submission" date="2021-04" db="EMBL/GenBank/DDBJ databases">
        <authorList>
            <person name="Gilroy R."/>
        </authorList>
    </citation>
    <scope>NUCLEOTIDE SEQUENCE</scope>
    <source>
        <strain evidence="9">B5-657</strain>
    </source>
</reference>